<keyword evidence="10" id="KW-1185">Reference proteome</keyword>
<keyword evidence="4" id="KW-0805">Transcription regulation</keyword>
<feature type="compositionally biased region" description="Polar residues" evidence="6">
    <location>
        <begin position="101"/>
        <end position="112"/>
    </location>
</feature>
<dbReference type="Pfam" id="PF23121">
    <property type="entry name" value="SPOC_AIPP2"/>
    <property type="match status" value="1"/>
</dbReference>
<dbReference type="GO" id="GO:0008270">
    <property type="term" value="F:zinc ion binding"/>
    <property type="evidence" value="ECO:0007669"/>
    <property type="project" value="UniProtKB-KW"/>
</dbReference>
<dbReference type="PANTHER" id="PTHR33304:SF36">
    <property type="entry name" value="GB|AAF26970.1-RELATED"/>
    <property type="match status" value="1"/>
</dbReference>
<feature type="region of interest" description="Disordered" evidence="6">
    <location>
        <begin position="100"/>
        <end position="190"/>
    </location>
</feature>
<feature type="chain" id="PRO_5041660040" description="AIPP2-like SPOC-like domain-containing protein" evidence="7">
    <location>
        <begin position="21"/>
        <end position="646"/>
    </location>
</feature>
<keyword evidence="3" id="KW-0862">Zinc</keyword>
<keyword evidence="7" id="KW-0732">Signal</keyword>
<feature type="compositionally biased region" description="Polar residues" evidence="6">
    <location>
        <begin position="159"/>
        <end position="168"/>
    </location>
</feature>
<feature type="region of interest" description="Disordered" evidence="6">
    <location>
        <begin position="44"/>
        <end position="63"/>
    </location>
</feature>
<dbReference type="EMBL" id="BTGU01000050">
    <property type="protein sequence ID" value="GMN54274.1"/>
    <property type="molecule type" value="Genomic_DNA"/>
</dbReference>
<sequence>MSQLDLGWLTVFSYCLSVFTLEIPEVWNCESCLSGNDRISTEFAGKEDSLSSSTDMGHSRKLSGPRKVSVLGWKLHSKRQRPVETGKVKFLSQEEVVKLSSGASTKTGSPRKTASAFMSRKTTPTKPKSVNPKFFPERVEKATPPTPSRLMKPGGFNRISMSNQQASRTSKEPKERTPLTSEKRRDPKKRLLEDLVSAEISLNKMDTFTKVFSCAPSSSRPIDPEKKTPTLPRKEHFAEKQPLVNEKQPVDSLIISREVETSNKMTDKEPAETRCTLLPSRHSPLDIRADGDGNDTAEHNHSNAPEEELPNIPSNLYMYLTYLPALQTTWKGGFSIIDSAVSEVLEGFQAQPPCKVHKKAYEISTKMPPILQLKMLPRLHHWADLFEDGGPDLQDIALYFFRADDNMERYTEKYGQLFERMEIQSSIMIGHVNDVELLIFTSNQLNIHSQNILLSKTEKFFCGVFRKPPRGECPELLSPLSCSNPNEASIDDSMNDDMQIDMVGGQSVGILDVVRLKDSSTRGSNEPKTNQASCALLKPKAKPESVAREIDLSPQRPLVKFKLEPRKSLDKSPGFLKKVKPENAFENPSLIGPLKHSQSLVCLWFPGFRDEDDNHMVRVLIKASLWQVDRHCGKKQDMNEIVGDGV</sequence>
<evidence type="ECO:0000256" key="7">
    <source>
        <dbReference type="SAM" id="SignalP"/>
    </source>
</evidence>
<dbReference type="GO" id="GO:0034244">
    <property type="term" value="P:negative regulation of transcription elongation by RNA polymerase II"/>
    <property type="evidence" value="ECO:0007669"/>
    <property type="project" value="InterPro"/>
</dbReference>
<evidence type="ECO:0000313" key="10">
    <source>
        <dbReference type="Proteomes" id="UP001187192"/>
    </source>
</evidence>
<feature type="region of interest" description="Disordered" evidence="6">
    <location>
        <begin position="281"/>
        <end position="310"/>
    </location>
</feature>
<dbReference type="AlphaFoldDB" id="A0AA88AKE1"/>
<proteinExistence type="predicted"/>
<comment type="caution">
    <text evidence="9">The sequence shown here is derived from an EMBL/GenBank/DDBJ whole genome shotgun (WGS) entry which is preliminary data.</text>
</comment>
<dbReference type="InterPro" id="IPR049914">
    <property type="entry name" value="PHD1-3/5-6"/>
</dbReference>
<feature type="compositionally biased region" description="Basic and acidic residues" evidence="6">
    <location>
        <begin position="169"/>
        <end position="190"/>
    </location>
</feature>
<keyword evidence="2" id="KW-0863">Zinc-finger</keyword>
<evidence type="ECO:0000256" key="5">
    <source>
        <dbReference type="ARBA" id="ARBA00023163"/>
    </source>
</evidence>
<feature type="domain" description="AIPP2-like SPOC-like" evidence="8">
    <location>
        <begin position="330"/>
        <end position="465"/>
    </location>
</feature>
<dbReference type="Proteomes" id="UP001187192">
    <property type="component" value="Unassembled WGS sequence"/>
</dbReference>
<evidence type="ECO:0000313" key="9">
    <source>
        <dbReference type="EMBL" id="GMN54274.1"/>
    </source>
</evidence>
<keyword evidence="5" id="KW-0804">Transcription</keyword>
<dbReference type="GO" id="GO:0140566">
    <property type="term" value="F:histone reader activity"/>
    <property type="evidence" value="ECO:0007669"/>
    <property type="project" value="InterPro"/>
</dbReference>
<evidence type="ECO:0000256" key="2">
    <source>
        <dbReference type="ARBA" id="ARBA00022771"/>
    </source>
</evidence>
<accession>A0AA88AKE1</accession>
<evidence type="ECO:0000256" key="6">
    <source>
        <dbReference type="SAM" id="MobiDB-lite"/>
    </source>
</evidence>
<protein>
    <recommendedName>
        <fullName evidence="8">AIPP2-like SPOC-like domain-containing protein</fullName>
    </recommendedName>
</protein>
<feature type="compositionally biased region" description="Basic and acidic residues" evidence="6">
    <location>
        <begin position="283"/>
        <end position="301"/>
    </location>
</feature>
<name>A0AA88AKE1_FICCA</name>
<keyword evidence="1" id="KW-0479">Metal-binding</keyword>
<reference evidence="9" key="1">
    <citation type="submission" date="2023-07" db="EMBL/GenBank/DDBJ databases">
        <title>draft genome sequence of fig (Ficus carica).</title>
        <authorList>
            <person name="Takahashi T."/>
            <person name="Nishimura K."/>
        </authorList>
    </citation>
    <scope>NUCLEOTIDE SEQUENCE</scope>
</reference>
<evidence type="ECO:0000259" key="8">
    <source>
        <dbReference type="Pfam" id="PF23121"/>
    </source>
</evidence>
<evidence type="ECO:0000256" key="1">
    <source>
        <dbReference type="ARBA" id="ARBA00022723"/>
    </source>
</evidence>
<evidence type="ECO:0000256" key="4">
    <source>
        <dbReference type="ARBA" id="ARBA00023015"/>
    </source>
</evidence>
<feature type="signal peptide" evidence="7">
    <location>
        <begin position="1"/>
        <end position="20"/>
    </location>
</feature>
<organism evidence="9 10">
    <name type="scientific">Ficus carica</name>
    <name type="common">Common fig</name>
    <dbReference type="NCBI Taxonomy" id="3494"/>
    <lineage>
        <taxon>Eukaryota</taxon>
        <taxon>Viridiplantae</taxon>
        <taxon>Streptophyta</taxon>
        <taxon>Embryophyta</taxon>
        <taxon>Tracheophyta</taxon>
        <taxon>Spermatophyta</taxon>
        <taxon>Magnoliopsida</taxon>
        <taxon>eudicotyledons</taxon>
        <taxon>Gunneridae</taxon>
        <taxon>Pentapetalae</taxon>
        <taxon>rosids</taxon>
        <taxon>fabids</taxon>
        <taxon>Rosales</taxon>
        <taxon>Moraceae</taxon>
        <taxon>Ficeae</taxon>
        <taxon>Ficus</taxon>
    </lineage>
</organism>
<evidence type="ECO:0000256" key="3">
    <source>
        <dbReference type="ARBA" id="ARBA00022833"/>
    </source>
</evidence>
<dbReference type="InterPro" id="IPR056280">
    <property type="entry name" value="AIPP2-like_SPOC"/>
</dbReference>
<dbReference type="PANTHER" id="PTHR33304">
    <property type="match status" value="1"/>
</dbReference>
<gene>
    <name evidence="9" type="ORF">TIFTF001_023401</name>
</gene>